<organism evidence="1 2">
    <name type="scientific">Streptomyces pilosus</name>
    <dbReference type="NCBI Taxonomy" id="28893"/>
    <lineage>
        <taxon>Bacteria</taxon>
        <taxon>Bacillati</taxon>
        <taxon>Actinomycetota</taxon>
        <taxon>Actinomycetes</taxon>
        <taxon>Kitasatosporales</taxon>
        <taxon>Streptomycetaceae</taxon>
        <taxon>Streptomyces</taxon>
    </lineage>
</organism>
<accession>A0A918BV46</accession>
<comment type="caution">
    <text evidence="1">The sequence shown here is derived from an EMBL/GenBank/DDBJ whole genome shotgun (WGS) entry which is preliminary data.</text>
</comment>
<reference evidence="1" key="1">
    <citation type="journal article" date="2014" name="Int. J. Syst. Evol. Microbiol.">
        <title>Complete genome sequence of Corynebacterium casei LMG S-19264T (=DSM 44701T), isolated from a smear-ripened cheese.</title>
        <authorList>
            <consortium name="US DOE Joint Genome Institute (JGI-PGF)"/>
            <person name="Walter F."/>
            <person name="Albersmeier A."/>
            <person name="Kalinowski J."/>
            <person name="Ruckert C."/>
        </authorList>
    </citation>
    <scope>NUCLEOTIDE SEQUENCE</scope>
    <source>
        <strain evidence="1">JCM 4403</strain>
    </source>
</reference>
<sequence>MAGEPVAQAVGAHRWGLLGRVGSAQGAARARGRLSLCTRAVAQRFSRAPLTGGKPLPDGPYGAWTPSPRWLIMTLS</sequence>
<name>A0A918BV46_9ACTN</name>
<proteinExistence type="predicted"/>
<dbReference type="EMBL" id="BMTU01000010">
    <property type="protein sequence ID" value="GGQ93670.1"/>
    <property type="molecule type" value="Genomic_DNA"/>
</dbReference>
<reference evidence="1" key="2">
    <citation type="submission" date="2020-09" db="EMBL/GenBank/DDBJ databases">
        <authorList>
            <person name="Sun Q."/>
            <person name="Ohkuma M."/>
        </authorList>
    </citation>
    <scope>NUCLEOTIDE SEQUENCE</scope>
    <source>
        <strain evidence="1">JCM 4403</strain>
    </source>
</reference>
<keyword evidence="2" id="KW-1185">Reference proteome</keyword>
<evidence type="ECO:0000313" key="1">
    <source>
        <dbReference type="EMBL" id="GGQ93670.1"/>
    </source>
</evidence>
<dbReference type="AlphaFoldDB" id="A0A918BV46"/>
<evidence type="ECO:0000313" key="2">
    <source>
        <dbReference type="Proteomes" id="UP000656732"/>
    </source>
</evidence>
<protein>
    <submittedName>
        <fullName evidence="1">Uncharacterized protein</fullName>
    </submittedName>
</protein>
<dbReference type="Proteomes" id="UP000656732">
    <property type="component" value="Unassembled WGS sequence"/>
</dbReference>
<gene>
    <name evidence="1" type="ORF">GCM10010280_46410</name>
</gene>